<keyword evidence="2 6" id="KW-0813">Transport</keyword>
<proteinExistence type="inferred from homology"/>
<dbReference type="SUPFAM" id="SSF161098">
    <property type="entry name" value="MetI-like"/>
    <property type="match status" value="1"/>
</dbReference>
<dbReference type="InterPro" id="IPR000515">
    <property type="entry name" value="MetI-like"/>
</dbReference>
<comment type="caution">
    <text evidence="8">The sequence shown here is derived from an EMBL/GenBank/DDBJ whole genome shotgun (WGS) entry which is preliminary data.</text>
</comment>
<dbReference type="RefSeq" id="WP_191842955.1">
    <property type="nucleotide sequence ID" value="NZ_BAAALB010000037.1"/>
</dbReference>
<dbReference type="Proteomes" id="UP000619293">
    <property type="component" value="Unassembled WGS sequence"/>
</dbReference>
<dbReference type="GO" id="GO:0055085">
    <property type="term" value="P:transmembrane transport"/>
    <property type="evidence" value="ECO:0007669"/>
    <property type="project" value="InterPro"/>
</dbReference>
<feature type="transmembrane region" description="Helical" evidence="6">
    <location>
        <begin position="155"/>
        <end position="183"/>
    </location>
</feature>
<keyword evidence="9" id="KW-1185">Reference proteome</keyword>
<accession>A0A8J3NW42</accession>
<dbReference type="InterPro" id="IPR051204">
    <property type="entry name" value="ABC_transp_perm/SBD"/>
</dbReference>
<feature type="transmembrane region" description="Helical" evidence="6">
    <location>
        <begin position="71"/>
        <end position="94"/>
    </location>
</feature>
<dbReference type="AlphaFoldDB" id="A0A8J3NW42"/>
<feature type="transmembrane region" description="Helical" evidence="6">
    <location>
        <begin position="100"/>
        <end position="119"/>
    </location>
</feature>
<dbReference type="GO" id="GO:0031460">
    <property type="term" value="P:glycine betaine transport"/>
    <property type="evidence" value="ECO:0007669"/>
    <property type="project" value="TreeGrafter"/>
</dbReference>
<comment type="subcellular location">
    <subcellularLocation>
        <location evidence="6">Cell membrane</location>
        <topology evidence="6">Multi-pass membrane protein</topology>
    </subcellularLocation>
    <subcellularLocation>
        <location evidence="1">Membrane</location>
        <topology evidence="1">Multi-pass membrane protein</topology>
    </subcellularLocation>
</comment>
<keyword evidence="4 6" id="KW-1133">Transmembrane helix</keyword>
<evidence type="ECO:0000256" key="1">
    <source>
        <dbReference type="ARBA" id="ARBA00004141"/>
    </source>
</evidence>
<evidence type="ECO:0000256" key="5">
    <source>
        <dbReference type="ARBA" id="ARBA00023136"/>
    </source>
</evidence>
<evidence type="ECO:0000313" key="8">
    <source>
        <dbReference type="EMBL" id="GIF94573.1"/>
    </source>
</evidence>
<name>A0A8J3NW42_9ACTN</name>
<evidence type="ECO:0000256" key="6">
    <source>
        <dbReference type="RuleBase" id="RU363032"/>
    </source>
</evidence>
<evidence type="ECO:0000256" key="2">
    <source>
        <dbReference type="ARBA" id="ARBA00022448"/>
    </source>
</evidence>
<evidence type="ECO:0000313" key="9">
    <source>
        <dbReference type="Proteomes" id="UP000619293"/>
    </source>
</evidence>
<organism evidence="8 9">
    <name type="scientific">Catellatospora chokoriensis</name>
    <dbReference type="NCBI Taxonomy" id="310353"/>
    <lineage>
        <taxon>Bacteria</taxon>
        <taxon>Bacillati</taxon>
        <taxon>Actinomycetota</taxon>
        <taxon>Actinomycetes</taxon>
        <taxon>Micromonosporales</taxon>
        <taxon>Micromonosporaceae</taxon>
        <taxon>Catellatospora</taxon>
    </lineage>
</organism>
<dbReference type="GO" id="GO:0005886">
    <property type="term" value="C:plasma membrane"/>
    <property type="evidence" value="ECO:0007669"/>
    <property type="project" value="UniProtKB-SubCell"/>
</dbReference>
<dbReference type="PANTHER" id="PTHR30177">
    <property type="entry name" value="GLYCINE BETAINE/L-PROLINE TRANSPORT SYSTEM PERMEASE PROTEIN PROW"/>
    <property type="match status" value="1"/>
</dbReference>
<reference evidence="8 9" key="1">
    <citation type="submission" date="2021-01" db="EMBL/GenBank/DDBJ databases">
        <title>Whole genome shotgun sequence of Catellatospora chokoriensis NBRC 107358.</title>
        <authorList>
            <person name="Komaki H."/>
            <person name="Tamura T."/>
        </authorList>
    </citation>
    <scope>NUCLEOTIDE SEQUENCE [LARGE SCALE GENOMIC DNA]</scope>
    <source>
        <strain evidence="8 9">NBRC 107358</strain>
    </source>
</reference>
<evidence type="ECO:0000256" key="3">
    <source>
        <dbReference type="ARBA" id="ARBA00022692"/>
    </source>
</evidence>
<protein>
    <submittedName>
        <fullName evidence="8">Glycine/betaine ABC transporter permease</fullName>
    </submittedName>
</protein>
<dbReference type="Gene3D" id="1.10.3720.10">
    <property type="entry name" value="MetI-like"/>
    <property type="match status" value="1"/>
</dbReference>
<evidence type="ECO:0000259" key="7">
    <source>
        <dbReference type="PROSITE" id="PS50928"/>
    </source>
</evidence>
<dbReference type="CDD" id="cd06261">
    <property type="entry name" value="TM_PBP2"/>
    <property type="match status" value="1"/>
</dbReference>
<gene>
    <name evidence="8" type="ORF">Cch02nite_80170</name>
</gene>
<dbReference type="InterPro" id="IPR035906">
    <property type="entry name" value="MetI-like_sf"/>
</dbReference>
<keyword evidence="3 6" id="KW-0812">Transmembrane</keyword>
<dbReference type="PROSITE" id="PS50928">
    <property type="entry name" value="ABC_TM1"/>
    <property type="match status" value="1"/>
</dbReference>
<evidence type="ECO:0000256" key="4">
    <source>
        <dbReference type="ARBA" id="ARBA00022989"/>
    </source>
</evidence>
<feature type="transmembrane region" description="Helical" evidence="6">
    <location>
        <begin position="203"/>
        <end position="225"/>
    </location>
</feature>
<feature type="domain" description="ABC transmembrane type-1" evidence="7">
    <location>
        <begin position="40"/>
        <end position="221"/>
    </location>
</feature>
<dbReference type="PANTHER" id="PTHR30177:SF4">
    <property type="entry name" value="OSMOPROTECTANT IMPORT PERMEASE PROTEIN OSMW"/>
    <property type="match status" value="1"/>
</dbReference>
<feature type="transmembrane region" description="Helical" evidence="6">
    <location>
        <begin position="44"/>
        <end position="64"/>
    </location>
</feature>
<dbReference type="EMBL" id="BONG01000104">
    <property type="protein sequence ID" value="GIF94573.1"/>
    <property type="molecule type" value="Genomic_DNA"/>
</dbReference>
<comment type="similarity">
    <text evidence="6">Belongs to the binding-protein-dependent transport system permease family.</text>
</comment>
<sequence length="237" mass="25287">MPSKLNDAVLGLGAPGDDPRNPWFSWSYVSQNTDTLLAALREHLFLTIVAVTLATVIAIPLAILAYRVGSLAGPILGFTGVLYTIPSLALFAFLAPFTGIVEPTTVLIGLTMYALLTIVRNTLTALRQVPADVLDSARGMGYGKRAMLWRIELPLALPGIMTGLRIATVSTVALVTVGELAGWGGLGELIIGGFNSNYYRPQIMTATLLCVALALVLDLVLLAVGRIVMPWTRRRAA</sequence>
<dbReference type="Pfam" id="PF00528">
    <property type="entry name" value="BPD_transp_1"/>
    <property type="match status" value="1"/>
</dbReference>
<keyword evidence="5 6" id="KW-0472">Membrane</keyword>